<dbReference type="Pfam" id="PF00754">
    <property type="entry name" value="F5_F8_type_C"/>
    <property type="match status" value="1"/>
</dbReference>
<sequence>MILKLTKINLKSLALLLTLIIAFACSSEEDISVEETSIEEIQPEKVEIIPVESRLPPGENSNSSLTAMGIPTSSPVCTGSGTNSSRIYFVNGEDFNDTGVSKSRELDDRTCKYNYQQRNTGGRKYGVYRIAANSNHIDQIRDDGSQLQPRIERASRTISETGDGSYVRISGYVTIRRAGHQSSSLPKSNVNNPSGTYIMQAKGTHTGATNDPAILLLLAKPNFSGSTQVSYDIYSERITVRGGSGSSGRELVKLTTIPANTRRFISMTNGFRANGQQYVDVRIGGTTYPFNVPGNIGLQAKIRWGAYRVKGGEADIWWDGLSQKSVSVPAATSNNNNDDNWNPALSITKDAVEMYSSSDWSSYYNPYKANDSNLNTRWASSAYGTQHYLVAKFSGNRTVKSVRIKFENAYSSNFTIWAKHNGIWYDLGNFYNNKLDVKITGLNAYASEYSVHSYASSGAHNHISIKEFELYSN</sequence>
<feature type="signal peptide" evidence="1">
    <location>
        <begin position="1"/>
        <end position="24"/>
    </location>
</feature>
<feature type="chain" id="PRO_5020213300" evidence="1">
    <location>
        <begin position="25"/>
        <end position="473"/>
    </location>
</feature>
<evidence type="ECO:0000259" key="2">
    <source>
        <dbReference type="PROSITE" id="PS50022"/>
    </source>
</evidence>
<dbReference type="SUPFAM" id="SSF49785">
    <property type="entry name" value="Galactose-binding domain-like"/>
    <property type="match status" value="1"/>
</dbReference>
<accession>A0A4Q9FRS8</accession>
<dbReference type="Proteomes" id="UP000292372">
    <property type="component" value="Unassembled WGS sequence"/>
</dbReference>
<organism evidence="3 4">
    <name type="scientific">Hyunsoonleella pacifica</name>
    <dbReference type="NCBI Taxonomy" id="1080224"/>
    <lineage>
        <taxon>Bacteria</taxon>
        <taxon>Pseudomonadati</taxon>
        <taxon>Bacteroidota</taxon>
        <taxon>Flavobacteriia</taxon>
        <taxon>Flavobacteriales</taxon>
        <taxon>Flavobacteriaceae</taxon>
    </lineage>
</organism>
<gene>
    <name evidence="3" type="ORF">EYD46_01380</name>
</gene>
<dbReference type="RefSeq" id="WP_130935261.1">
    <property type="nucleotide sequence ID" value="NZ_BMEE01000001.1"/>
</dbReference>
<evidence type="ECO:0000313" key="4">
    <source>
        <dbReference type="Proteomes" id="UP000292372"/>
    </source>
</evidence>
<evidence type="ECO:0000256" key="1">
    <source>
        <dbReference type="SAM" id="SignalP"/>
    </source>
</evidence>
<dbReference type="AlphaFoldDB" id="A0A4Q9FRS8"/>
<proteinExistence type="predicted"/>
<dbReference type="Pfam" id="PF22826">
    <property type="entry name" value="PL28"/>
    <property type="match status" value="1"/>
</dbReference>
<reference evidence="3 4" key="1">
    <citation type="journal article" date="2015" name="Int. J. Syst. Evol. Microbiol.">
        <title>Hyunsoonleella pacifica sp. nov., isolated from seawater of South Pacific Gyre.</title>
        <authorList>
            <person name="Gao X."/>
            <person name="Zhang Z."/>
            <person name="Dai X."/>
            <person name="Zhang X.H."/>
        </authorList>
    </citation>
    <scope>NUCLEOTIDE SEQUENCE [LARGE SCALE GENOMIC DNA]</scope>
    <source>
        <strain evidence="3 4">SW033</strain>
    </source>
</reference>
<keyword evidence="1" id="KW-0732">Signal</keyword>
<protein>
    <submittedName>
        <fullName evidence="3">Discoidin domain-containing protein</fullName>
    </submittedName>
</protein>
<dbReference type="InterPro" id="IPR008979">
    <property type="entry name" value="Galactose-bd-like_sf"/>
</dbReference>
<comment type="caution">
    <text evidence="3">The sequence shown here is derived from an EMBL/GenBank/DDBJ whole genome shotgun (WGS) entry which is preliminary data.</text>
</comment>
<dbReference type="PROSITE" id="PS50022">
    <property type="entry name" value="FA58C_3"/>
    <property type="match status" value="1"/>
</dbReference>
<evidence type="ECO:0000313" key="3">
    <source>
        <dbReference type="EMBL" id="TBN18744.1"/>
    </source>
</evidence>
<dbReference type="PROSITE" id="PS51257">
    <property type="entry name" value="PROKAR_LIPOPROTEIN"/>
    <property type="match status" value="1"/>
</dbReference>
<dbReference type="EMBL" id="SIRS01000001">
    <property type="protein sequence ID" value="TBN18744.1"/>
    <property type="molecule type" value="Genomic_DNA"/>
</dbReference>
<name>A0A4Q9FRS8_9FLAO</name>
<dbReference type="Gene3D" id="2.60.120.260">
    <property type="entry name" value="Galactose-binding domain-like"/>
    <property type="match status" value="1"/>
</dbReference>
<keyword evidence="4" id="KW-1185">Reference proteome</keyword>
<dbReference type="InterPro" id="IPR054591">
    <property type="entry name" value="PL28"/>
</dbReference>
<feature type="domain" description="F5/8 type C" evidence="2">
    <location>
        <begin position="340"/>
        <end position="427"/>
    </location>
</feature>
<dbReference type="OrthoDB" id="1415098at2"/>
<dbReference type="InterPro" id="IPR000421">
    <property type="entry name" value="FA58C"/>
</dbReference>